<dbReference type="PANTHER" id="PTHR22573:SF57">
    <property type="entry name" value="PHOSPHOGLUCOMUTASE"/>
    <property type="match status" value="1"/>
</dbReference>
<dbReference type="Pfam" id="PF02880">
    <property type="entry name" value="PGM_PMM_III"/>
    <property type="match status" value="1"/>
</dbReference>
<dbReference type="STRING" id="64969.SAMN02745127_02841"/>
<keyword evidence="3" id="KW-0597">Phosphoprotein</keyword>
<dbReference type="SUPFAM" id="SSF53738">
    <property type="entry name" value="Phosphoglucomutase, first 3 domains"/>
    <property type="match status" value="3"/>
</dbReference>
<dbReference type="InterPro" id="IPR045244">
    <property type="entry name" value="PGM"/>
</dbReference>
<evidence type="ECO:0000259" key="9">
    <source>
        <dbReference type="Pfam" id="PF02878"/>
    </source>
</evidence>
<dbReference type="Gene3D" id="3.30.310.50">
    <property type="entry name" value="Alpha-D-phosphohexomutase, C-terminal domain"/>
    <property type="match status" value="1"/>
</dbReference>
<evidence type="ECO:0000259" key="11">
    <source>
        <dbReference type="Pfam" id="PF02880"/>
    </source>
</evidence>
<dbReference type="GO" id="GO:0004614">
    <property type="term" value="F:phosphoglucomutase activity"/>
    <property type="evidence" value="ECO:0007669"/>
    <property type="project" value="InterPro"/>
</dbReference>
<dbReference type="InterPro" id="IPR005846">
    <property type="entry name" value="A-D-PHexomutase_a/b/a-III"/>
</dbReference>
<keyword evidence="4 7" id="KW-0479">Metal-binding</keyword>
<dbReference type="AlphaFoldDB" id="A0A1T4S8Y3"/>
<proteinExistence type="inferred from homology"/>
<comment type="cofactor">
    <cofactor evidence="1">
        <name>Mg(2+)</name>
        <dbReference type="ChEBI" id="CHEBI:18420"/>
    </cofactor>
</comment>
<dbReference type="GO" id="GO:0005829">
    <property type="term" value="C:cytosol"/>
    <property type="evidence" value="ECO:0007669"/>
    <property type="project" value="TreeGrafter"/>
</dbReference>
<dbReference type="Proteomes" id="UP000191418">
    <property type="component" value="Unassembled WGS sequence"/>
</dbReference>
<evidence type="ECO:0000256" key="5">
    <source>
        <dbReference type="ARBA" id="ARBA00022842"/>
    </source>
</evidence>
<dbReference type="InterPro" id="IPR016055">
    <property type="entry name" value="A-D-PHexomutase_a/b/a-I/II/III"/>
</dbReference>
<keyword evidence="13" id="KW-1185">Reference proteome</keyword>
<dbReference type="EMBL" id="MTSM01000027">
    <property type="protein sequence ID" value="OPX54375.1"/>
    <property type="molecule type" value="Genomic_DNA"/>
</dbReference>
<feature type="domain" description="Alpha-D-phosphohexomutase alpha/beta/alpha" evidence="9">
    <location>
        <begin position="24"/>
        <end position="163"/>
    </location>
</feature>
<dbReference type="Pfam" id="PF02878">
    <property type="entry name" value="PGM_PMM_I"/>
    <property type="match status" value="1"/>
</dbReference>
<feature type="domain" description="Alpha-D-phosphohexomutase alpha/beta/alpha" evidence="11">
    <location>
        <begin position="304"/>
        <end position="420"/>
    </location>
</feature>
<evidence type="ECO:0000313" key="12">
    <source>
        <dbReference type="EMBL" id="OPX54375.1"/>
    </source>
</evidence>
<dbReference type="Gene3D" id="3.40.120.10">
    <property type="entry name" value="Alpha-D-Glucose-1,6-Bisphosphate, subunit A, domain 3"/>
    <property type="match status" value="3"/>
</dbReference>
<dbReference type="GO" id="GO:0005975">
    <property type="term" value="P:carbohydrate metabolic process"/>
    <property type="evidence" value="ECO:0007669"/>
    <property type="project" value="InterPro"/>
</dbReference>
<dbReference type="InterPro" id="IPR016066">
    <property type="entry name" value="A-D-PHexomutase_CS"/>
</dbReference>
<gene>
    <name evidence="12" type="ORF">BTE48_14635</name>
</gene>
<feature type="domain" description="Alpha-D-phosphohexomutase alpha/beta/alpha" evidence="10">
    <location>
        <begin position="194"/>
        <end position="300"/>
    </location>
</feature>
<dbReference type="InterPro" id="IPR005845">
    <property type="entry name" value="A-D-PHexomutase_a/b/a-II"/>
</dbReference>
<protein>
    <submittedName>
        <fullName evidence="12">Alpha-D-glucose phosphate-specific phosphoglucomutase</fullName>
    </submittedName>
</protein>
<accession>A0A1T4S8Y3</accession>
<evidence type="ECO:0000256" key="6">
    <source>
        <dbReference type="ARBA" id="ARBA00023235"/>
    </source>
</evidence>
<evidence type="ECO:0000256" key="2">
    <source>
        <dbReference type="ARBA" id="ARBA00010231"/>
    </source>
</evidence>
<feature type="domain" description="Alpha-D-phosphohexomutase C-terminal" evidence="8">
    <location>
        <begin position="473"/>
        <end position="505"/>
    </location>
</feature>
<dbReference type="InterPro" id="IPR036900">
    <property type="entry name" value="A-D-PHexomutase_C_sf"/>
</dbReference>
<evidence type="ECO:0000259" key="10">
    <source>
        <dbReference type="Pfam" id="PF02879"/>
    </source>
</evidence>
<comment type="caution">
    <text evidence="12">The sequence shown here is derived from an EMBL/GenBank/DDBJ whole genome shotgun (WGS) entry which is preliminary data.</text>
</comment>
<dbReference type="RefSeq" id="WP_078746362.1">
    <property type="nucleotide sequence ID" value="NZ_FUXG01000026.1"/>
</dbReference>
<comment type="similarity">
    <text evidence="2 7">Belongs to the phosphohexose mutase family.</text>
</comment>
<reference evidence="12 13" key="1">
    <citation type="submission" date="2017-01" db="EMBL/GenBank/DDBJ databases">
        <title>Genome Sequencing of a Marine Spirillum, Oceanospirillum multiglobuliferum ATCC 33336, from Japan.</title>
        <authorList>
            <person name="Carney J.G."/>
            <person name="Trachtenberg A.M."/>
            <person name="Rheaume B.A."/>
            <person name="Linnane J.D."/>
            <person name="Pitts N.L."/>
            <person name="Mykles D.L."/>
            <person name="Maclea K.S."/>
        </authorList>
    </citation>
    <scope>NUCLEOTIDE SEQUENCE [LARGE SCALE GENOMIC DNA]</scope>
    <source>
        <strain evidence="12 13">ATCC 33336</strain>
    </source>
</reference>
<dbReference type="GO" id="GO:0000287">
    <property type="term" value="F:magnesium ion binding"/>
    <property type="evidence" value="ECO:0007669"/>
    <property type="project" value="InterPro"/>
</dbReference>
<evidence type="ECO:0000256" key="4">
    <source>
        <dbReference type="ARBA" id="ARBA00022723"/>
    </source>
</evidence>
<evidence type="ECO:0000256" key="7">
    <source>
        <dbReference type="RuleBase" id="RU004326"/>
    </source>
</evidence>
<evidence type="ECO:0000256" key="1">
    <source>
        <dbReference type="ARBA" id="ARBA00001946"/>
    </source>
</evidence>
<dbReference type="InterPro" id="IPR005844">
    <property type="entry name" value="A-D-PHexomutase_a/b/a-I"/>
</dbReference>
<dbReference type="OrthoDB" id="9806956at2"/>
<dbReference type="InterPro" id="IPR005843">
    <property type="entry name" value="A-D-PHexomutase_C"/>
</dbReference>
<evidence type="ECO:0000256" key="3">
    <source>
        <dbReference type="ARBA" id="ARBA00022553"/>
    </source>
</evidence>
<sequence>MIIALQNAYYAQQPDVAHSAELVSFGTSGHRGSSLKTSFNEHHVLAIAQAVVDYRKLQGYTGPLYLGRDTHALSQLAWQSVLQVLVANGVQVCIDAGELAITATPVISHTILHHNVEHPDQLADGLVITPSHNPPEDGGIKYNPHHGGPAGAEATDWIQQQANLYLQAGLEGIKQIAFDDALKSAQLFDYTALYLDHLNQVVDLDAIRNANLTLGVDPLGGAGLPIWLALEAKTGIKVEVVNQVIDSSFEFMPADHDGKIRMDCSSPFAMENLLGIKDRFDLAFGNDPDADRHGIVDHRGLMSPNAFLAVCIDYLLSHRPEWSKTLKIGKTLVSSSLIDRVVAAHQRELFETPVGLKWFVEGLQQGWLAFGGEESAGATLLTRDGRPWSTDKDGIALCLLAAEIMAVTGKSPSEYYLELTRQHGNPAYCRVDTPLTSDQKAGFKKLNAQSIDSDSLAGEPIQQVYVKAPGNQASIGGIKVVTANGWFAARPSGTEPLYKIYAESFKGELHLSELIEEAKGLLAEVL</sequence>
<keyword evidence="6" id="KW-0413">Isomerase</keyword>
<organism evidence="12 13">
    <name type="scientific">Oceanospirillum multiglobuliferum</name>
    <dbReference type="NCBI Taxonomy" id="64969"/>
    <lineage>
        <taxon>Bacteria</taxon>
        <taxon>Pseudomonadati</taxon>
        <taxon>Pseudomonadota</taxon>
        <taxon>Gammaproteobacteria</taxon>
        <taxon>Oceanospirillales</taxon>
        <taxon>Oceanospirillaceae</taxon>
        <taxon>Oceanospirillum</taxon>
    </lineage>
</organism>
<evidence type="ECO:0000313" key="13">
    <source>
        <dbReference type="Proteomes" id="UP000191418"/>
    </source>
</evidence>
<dbReference type="SUPFAM" id="SSF55957">
    <property type="entry name" value="Phosphoglucomutase, C-terminal domain"/>
    <property type="match status" value="1"/>
</dbReference>
<dbReference type="PANTHER" id="PTHR22573">
    <property type="entry name" value="PHOSPHOHEXOMUTASE FAMILY MEMBER"/>
    <property type="match status" value="1"/>
</dbReference>
<dbReference type="Pfam" id="PF00408">
    <property type="entry name" value="PGM_PMM_IV"/>
    <property type="match status" value="1"/>
</dbReference>
<keyword evidence="5 7" id="KW-0460">Magnesium</keyword>
<dbReference type="Pfam" id="PF02879">
    <property type="entry name" value="PGM_PMM_II"/>
    <property type="match status" value="1"/>
</dbReference>
<evidence type="ECO:0000259" key="8">
    <source>
        <dbReference type="Pfam" id="PF00408"/>
    </source>
</evidence>
<dbReference type="PROSITE" id="PS00710">
    <property type="entry name" value="PGM_PMM"/>
    <property type="match status" value="1"/>
</dbReference>
<name>A0A1T4S8Y3_9GAMM</name>